<keyword evidence="3" id="KW-0808">Transferase</keyword>
<dbReference type="InterPro" id="IPR023467">
    <property type="entry name" value="MeTrfase_MtrH/MtxH"/>
</dbReference>
<dbReference type="PROSITE" id="PS51332">
    <property type="entry name" value="B12_BINDING"/>
    <property type="match status" value="1"/>
</dbReference>
<dbReference type="Gene3D" id="1.10.1240.10">
    <property type="entry name" value="Methionine synthase domain"/>
    <property type="match status" value="1"/>
</dbReference>
<organism evidence="8 9">
    <name type="scientific">Thermocladium modestius</name>
    <dbReference type="NCBI Taxonomy" id="62609"/>
    <lineage>
        <taxon>Archaea</taxon>
        <taxon>Thermoproteota</taxon>
        <taxon>Thermoprotei</taxon>
        <taxon>Thermoproteales</taxon>
        <taxon>Thermoproteaceae</taxon>
        <taxon>Thermocladium</taxon>
    </lineage>
</organism>
<evidence type="ECO:0000259" key="7">
    <source>
        <dbReference type="PROSITE" id="PS51337"/>
    </source>
</evidence>
<reference evidence="8" key="2">
    <citation type="submission" date="2020-09" db="EMBL/GenBank/DDBJ databases">
        <authorList>
            <person name="Sun Q."/>
            <person name="Ohkuma M."/>
        </authorList>
    </citation>
    <scope>NUCLEOTIDE SEQUENCE</scope>
    <source>
        <strain evidence="8">JCM 10088</strain>
    </source>
</reference>
<dbReference type="PANTHER" id="PTHR45833">
    <property type="entry name" value="METHIONINE SYNTHASE"/>
    <property type="match status" value="1"/>
</dbReference>
<dbReference type="Pfam" id="PF02310">
    <property type="entry name" value="B12-binding"/>
    <property type="match status" value="1"/>
</dbReference>
<dbReference type="Gene3D" id="3.40.50.280">
    <property type="entry name" value="Cobalamin-binding domain"/>
    <property type="match status" value="1"/>
</dbReference>
<dbReference type="Proteomes" id="UP000610960">
    <property type="component" value="Unassembled WGS sequence"/>
</dbReference>
<gene>
    <name evidence="8" type="ORF">GCM10007981_08930</name>
</gene>
<dbReference type="PROSITE" id="PS51337">
    <property type="entry name" value="B12_BINDING_NTER"/>
    <property type="match status" value="1"/>
</dbReference>
<dbReference type="InterPro" id="IPR006158">
    <property type="entry name" value="Cobalamin-bd"/>
</dbReference>
<dbReference type="GO" id="GO:0050667">
    <property type="term" value="P:homocysteine metabolic process"/>
    <property type="evidence" value="ECO:0007669"/>
    <property type="project" value="TreeGrafter"/>
</dbReference>
<protein>
    <submittedName>
        <fullName evidence="8">Uncharacterized protein</fullName>
    </submittedName>
</protein>
<evidence type="ECO:0000256" key="3">
    <source>
        <dbReference type="ARBA" id="ARBA00022679"/>
    </source>
</evidence>
<feature type="domain" description="B12-binding N-terminal" evidence="7">
    <location>
        <begin position="329"/>
        <end position="422"/>
    </location>
</feature>
<dbReference type="GO" id="GO:0031419">
    <property type="term" value="F:cobalamin binding"/>
    <property type="evidence" value="ECO:0007669"/>
    <property type="project" value="InterPro"/>
</dbReference>
<dbReference type="InterPro" id="IPR003759">
    <property type="entry name" value="Cbl-bd_cap"/>
</dbReference>
<dbReference type="OrthoDB" id="134276at2157"/>
<dbReference type="EMBL" id="BMNL01000002">
    <property type="protein sequence ID" value="GGP20518.1"/>
    <property type="molecule type" value="Genomic_DNA"/>
</dbReference>
<evidence type="ECO:0000259" key="6">
    <source>
        <dbReference type="PROSITE" id="PS51332"/>
    </source>
</evidence>
<reference evidence="8" key="1">
    <citation type="journal article" date="2014" name="Int. J. Syst. Evol. Microbiol.">
        <title>Complete genome sequence of Corynebacterium casei LMG S-19264T (=DSM 44701T), isolated from a smear-ripened cheese.</title>
        <authorList>
            <consortium name="US DOE Joint Genome Institute (JGI-PGF)"/>
            <person name="Walter F."/>
            <person name="Albersmeier A."/>
            <person name="Kalinowski J."/>
            <person name="Ruckert C."/>
        </authorList>
    </citation>
    <scope>NUCLEOTIDE SEQUENCE</scope>
    <source>
        <strain evidence="8">JCM 10088</strain>
    </source>
</reference>
<dbReference type="GO" id="GO:0005829">
    <property type="term" value="C:cytosol"/>
    <property type="evidence" value="ECO:0007669"/>
    <property type="project" value="TreeGrafter"/>
</dbReference>
<dbReference type="GO" id="GO:0046653">
    <property type="term" value="P:tetrahydrofolate metabolic process"/>
    <property type="evidence" value="ECO:0007669"/>
    <property type="project" value="TreeGrafter"/>
</dbReference>
<accession>A0A830GXX1</accession>
<dbReference type="PANTHER" id="PTHR45833:SF1">
    <property type="entry name" value="METHIONINE SYNTHASE"/>
    <property type="match status" value="1"/>
</dbReference>
<evidence type="ECO:0000256" key="1">
    <source>
        <dbReference type="ARBA" id="ARBA00010854"/>
    </source>
</evidence>
<evidence type="ECO:0000256" key="5">
    <source>
        <dbReference type="ARBA" id="ARBA00023285"/>
    </source>
</evidence>
<dbReference type="GO" id="GO:0046872">
    <property type="term" value="F:metal ion binding"/>
    <property type="evidence" value="ECO:0007669"/>
    <property type="project" value="UniProtKB-KW"/>
</dbReference>
<evidence type="ECO:0000256" key="4">
    <source>
        <dbReference type="ARBA" id="ARBA00022723"/>
    </source>
</evidence>
<comment type="similarity">
    <text evidence="1">Belongs to the methylamine corrinoid protein family.</text>
</comment>
<keyword evidence="4" id="KW-0479">Metal-binding</keyword>
<dbReference type="SUPFAM" id="SSF52242">
    <property type="entry name" value="Cobalamin (vitamin B12)-binding domain"/>
    <property type="match status" value="1"/>
</dbReference>
<dbReference type="GO" id="GO:0006730">
    <property type="term" value="P:one-carbon metabolic process"/>
    <property type="evidence" value="ECO:0007669"/>
    <property type="project" value="InterPro"/>
</dbReference>
<dbReference type="AlphaFoldDB" id="A0A830GXX1"/>
<keyword evidence="9" id="KW-1185">Reference proteome</keyword>
<name>A0A830GXX1_9CREN</name>
<dbReference type="SMART" id="SM01018">
    <property type="entry name" value="B12-binding_2"/>
    <property type="match status" value="1"/>
</dbReference>
<dbReference type="SUPFAM" id="SSF47644">
    <property type="entry name" value="Methionine synthase domain"/>
    <property type="match status" value="1"/>
</dbReference>
<dbReference type="InterPro" id="IPR036724">
    <property type="entry name" value="Cobalamin-bd_sf"/>
</dbReference>
<proteinExistence type="inferred from homology"/>
<dbReference type="RefSeq" id="WP_188596223.1">
    <property type="nucleotide sequence ID" value="NZ_BMNL01000002.1"/>
</dbReference>
<sequence length="546" mass="59813">MLGRRRSFKDSPLLVGSIFYPKDKLVVDRERGEFKKGEAEALIGEYVELCSSYGLRCTIDVEGETVEAFQKFLDFVAGIVPRDWVIMADATAKDLRLGVAYWAWQVGLSGRLIINSIDYKSTVDELVHYRDFGVAGLVAAAFDVDPNNKVKVADSIMARLREAGLGGIPTLIDLSVLDVPDMAATAALIPSFKSRIAGNYLVGFAPANVVPTWKKVDAVLRSLKERGVVDDYAQFVKTSMRASMAVVSAMFPYIDFILFGPLRESTIITTNVAAVLTGDFKAVEWRDDSREPAVSPIVRLPRPFSGMIDDLKAALNEAEANIDNGKIIAKQELPGLDDLKSKFSVAVGDLEDDSVELAKQLLERGVSPLELIELMKKGMDVVGDRYERGEYFVSELVMAGEIGEGVVKLIEPFFKENKSAERVKVVIGTVEGDIHSIGKNIVKMMLMANGYDVIDLGVDVPAEKFVEEAIKENAQVIGLSSLLSTSAINMRKVLELLDKRGLRGKIKVVIGGAAVTEEYAKKIGADGYAKNAVETVRLLDKWFKGQ</sequence>
<feature type="domain" description="B12-binding" evidence="6">
    <location>
        <begin position="422"/>
        <end position="546"/>
    </location>
</feature>
<evidence type="ECO:0000313" key="9">
    <source>
        <dbReference type="Proteomes" id="UP000610960"/>
    </source>
</evidence>
<evidence type="ECO:0000256" key="2">
    <source>
        <dbReference type="ARBA" id="ARBA00022603"/>
    </source>
</evidence>
<dbReference type="InterPro" id="IPR036594">
    <property type="entry name" value="Meth_synthase_dom"/>
</dbReference>
<dbReference type="Pfam" id="PF02607">
    <property type="entry name" value="B12-binding_2"/>
    <property type="match status" value="1"/>
</dbReference>
<dbReference type="FunFam" id="3.40.50.280:FF:000003">
    <property type="entry name" value="Dimethylamine methyltransferase corrinoid protein"/>
    <property type="match status" value="1"/>
</dbReference>
<dbReference type="GO" id="GO:0032259">
    <property type="term" value="P:methylation"/>
    <property type="evidence" value="ECO:0007669"/>
    <property type="project" value="UniProtKB-KW"/>
</dbReference>
<evidence type="ECO:0000313" key="8">
    <source>
        <dbReference type="EMBL" id="GGP20518.1"/>
    </source>
</evidence>
<keyword evidence="2" id="KW-0489">Methyltransferase</keyword>
<dbReference type="CDD" id="cd02070">
    <property type="entry name" value="corrinoid_protein_B12-BD"/>
    <property type="match status" value="1"/>
</dbReference>
<keyword evidence="5" id="KW-0170">Cobalt</keyword>
<dbReference type="Pfam" id="PF02007">
    <property type="entry name" value="MtrH"/>
    <property type="match status" value="1"/>
</dbReference>
<dbReference type="InterPro" id="IPR050554">
    <property type="entry name" value="Met_Synthase/Corrinoid"/>
</dbReference>
<comment type="caution">
    <text evidence="8">The sequence shown here is derived from an EMBL/GenBank/DDBJ whole genome shotgun (WGS) entry which is preliminary data.</text>
</comment>
<dbReference type="GO" id="GO:0008705">
    <property type="term" value="F:methionine synthase activity"/>
    <property type="evidence" value="ECO:0007669"/>
    <property type="project" value="TreeGrafter"/>
</dbReference>